<dbReference type="SUPFAM" id="SSF52949">
    <property type="entry name" value="Macro domain-like"/>
    <property type="match status" value="1"/>
</dbReference>
<dbReference type="CDD" id="cd02908">
    <property type="entry name" value="Macro_OAADPr_deacetylase"/>
    <property type="match status" value="1"/>
</dbReference>
<gene>
    <name evidence="2" type="ORF">OO013_01665</name>
</gene>
<dbReference type="Proteomes" id="UP001209885">
    <property type="component" value="Unassembled WGS sequence"/>
</dbReference>
<keyword evidence="3" id="KW-1185">Reference proteome</keyword>
<evidence type="ECO:0000313" key="2">
    <source>
        <dbReference type="EMBL" id="MCX2742550.1"/>
    </source>
</evidence>
<feature type="domain" description="Macro" evidence="1">
    <location>
        <begin position="1"/>
        <end position="166"/>
    </location>
</feature>
<evidence type="ECO:0000313" key="3">
    <source>
        <dbReference type="Proteomes" id="UP001209885"/>
    </source>
</evidence>
<name>A0ABT3RL78_9BACT</name>
<dbReference type="InterPro" id="IPR002589">
    <property type="entry name" value="Macro_dom"/>
</dbReference>
<organism evidence="2 3">
    <name type="scientific">Mangrovivirga halotolerans</name>
    <dbReference type="NCBI Taxonomy" id="2993936"/>
    <lineage>
        <taxon>Bacteria</taxon>
        <taxon>Pseudomonadati</taxon>
        <taxon>Bacteroidota</taxon>
        <taxon>Cytophagia</taxon>
        <taxon>Cytophagales</taxon>
        <taxon>Mangrovivirgaceae</taxon>
        <taxon>Mangrovivirga</taxon>
    </lineage>
</organism>
<reference evidence="2 3" key="1">
    <citation type="submission" date="2022-11" db="EMBL/GenBank/DDBJ databases">
        <title>The characterization of three novel Bacteroidetes species and genomic analysis of their roles in tidal elemental geochemical cycles.</title>
        <authorList>
            <person name="Ma K."/>
        </authorList>
    </citation>
    <scope>NUCLEOTIDE SEQUENCE [LARGE SCALE GENOMIC DNA]</scope>
    <source>
        <strain evidence="2 3">M17</strain>
    </source>
</reference>
<accession>A0ABT3RL78</accession>
<sequence length="166" mass="17909">MLEISLVKDDITTLNVDAIVNAANKSLAGGGGVDGAIHRAAGPELKEATKKYDGCPTGDSKVTKGFDLPADYIIHAVGPVWNGGDSDEDELLASAYESSLKNADSKKCKTIAFPNISTGIYGFPKERAANIAIKTVQDYEPQNLEEVIFCCYDDENFNIYKKILND</sequence>
<dbReference type="NCBIfam" id="NF001664">
    <property type="entry name" value="PRK00431.1-6"/>
    <property type="match status" value="1"/>
</dbReference>
<dbReference type="Gene3D" id="3.40.220.10">
    <property type="entry name" value="Leucine Aminopeptidase, subunit E, domain 1"/>
    <property type="match status" value="1"/>
</dbReference>
<dbReference type="InterPro" id="IPR043472">
    <property type="entry name" value="Macro_dom-like"/>
</dbReference>
<protein>
    <submittedName>
        <fullName evidence="2">O-acetyl-ADP-ribose deacetylase</fullName>
    </submittedName>
</protein>
<dbReference type="PANTHER" id="PTHR11106">
    <property type="entry name" value="GANGLIOSIDE INDUCED DIFFERENTIATION ASSOCIATED PROTEIN 2-RELATED"/>
    <property type="match status" value="1"/>
</dbReference>
<proteinExistence type="predicted"/>
<dbReference type="SMART" id="SM00506">
    <property type="entry name" value="A1pp"/>
    <property type="match status" value="1"/>
</dbReference>
<dbReference type="EMBL" id="JAPFQN010000002">
    <property type="protein sequence ID" value="MCX2742550.1"/>
    <property type="molecule type" value="Genomic_DNA"/>
</dbReference>
<dbReference type="PROSITE" id="PS51154">
    <property type="entry name" value="MACRO"/>
    <property type="match status" value="1"/>
</dbReference>
<dbReference type="Pfam" id="PF01661">
    <property type="entry name" value="Macro"/>
    <property type="match status" value="1"/>
</dbReference>
<dbReference type="RefSeq" id="WP_266054800.1">
    <property type="nucleotide sequence ID" value="NZ_JAPFQN010000002.1"/>
</dbReference>
<comment type="caution">
    <text evidence="2">The sequence shown here is derived from an EMBL/GenBank/DDBJ whole genome shotgun (WGS) entry which is preliminary data.</text>
</comment>
<evidence type="ECO:0000259" key="1">
    <source>
        <dbReference type="PROSITE" id="PS51154"/>
    </source>
</evidence>
<dbReference type="PANTHER" id="PTHR11106:SF27">
    <property type="entry name" value="MACRO DOMAIN-CONTAINING PROTEIN"/>
    <property type="match status" value="1"/>
</dbReference>